<dbReference type="InParanoid" id="D8LR82"/>
<organism evidence="1 2">
    <name type="scientific">Ectocarpus siliculosus</name>
    <name type="common">Brown alga</name>
    <name type="synonym">Conferva siliculosa</name>
    <dbReference type="NCBI Taxonomy" id="2880"/>
    <lineage>
        <taxon>Eukaryota</taxon>
        <taxon>Sar</taxon>
        <taxon>Stramenopiles</taxon>
        <taxon>Ochrophyta</taxon>
        <taxon>PX clade</taxon>
        <taxon>Phaeophyceae</taxon>
        <taxon>Ectocarpales</taxon>
        <taxon>Ectocarpaceae</taxon>
        <taxon>Ectocarpus</taxon>
    </lineage>
</organism>
<keyword evidence="2" id="KW-1185">Reference proteome</keyword>
<dbReference type="EMBL" id="FN649741">
    <property type="protein sequence ID" value="CBN74987.1"/>
    <property type="molecule type" value="Genomic_DNA"/>
</dbReference>
<dbReference type="Proteomes" id="UP000002630">
    <property type="component" value="Linkage Group LG16"/>
</dbReference>
<dbReference type="OrthoDB" id="190830at2759"/>
<dbReference type="AlphaFoldDB" id="D8LR82"/>
<gene>
    <name evidence="1" type="ORF">Esi_0064_0005</name>
</gene>
<proteinExistence type="predicted"/>
<dbReference type="eggNOG" id="ENOG502S8S8">
    <property type="taxonomic scope" value="Eukaryota"/>
</dbReference>
<dbReference type="EMBL" id="FN648863">
    <property type="protein sequence ID" value="CBN74987.1"/>
    <property type="molecule type" value="Genomic_DNA"/>
</dbReference>
<protein>
    <submittedName>
        <fullName evidence="1">Uncharacterized protein</fullName>
    </submittedName>
</protein>
<accession>D8LR82</accession>
<evidence type="ECO:0000313" key="1">
    <source>
        <dbReference type="EMBL" id="CBN74987.1"/>
    </source>
</evidence>
<reference evidence="1 2" key="1">
    <citation type="journal article" date="2010" name="Nature">
        <title>The Ectocarpus genome and the independent evolution of multicellularity in brown algae.</title>
        <authorList>
            <person name="Cock J.M."/>
            <person name="Sterck L."/>
            <person name="Rouze P."/>
            <person name="Scornet D."/>
            <person name="Allen A.E."/>
            <person name="Amoutzias G."/>
            <person name="Anthouard V."/>
            <person name="Artiguenave F."/>
            <person name="Aury J.M."/>
            <person name="Badger J.H."/>
            <person name="Beszteri B."/>
            <person name="Billiau K."/>
            <person name="Bonnet E."/>
            <person name="Bothwell J.H."/>
            <person name="Bowler C."/>
            <person name="Boyen C."/>
            <person name="Brownlee C."/>
            <person name="Carrano C.J."/>
            <person name="Charrier B."/>
            <person name="Cho G.Y."/>
            <person name="Coelho S.M."/>
            <person name="Collen J."/>
            <person name="Corre E."/>
            <person name="Da Silva C."/>
            <person name="Delage L."/>
            <person name="Delaroque N."/>
            <person name="Dittami S.M."/>
            <person name="Doulbeau S."/>
            <person name="Elias M."/>
            <person name="Farnham G."/>
            <person name="Gachon C.M."/>
            <person name="Gschloessl B."/>
            <person name="Heesch S."/>
            <person name="Jabbari K."/>
            <person name="Jubin C."/>
            <person name="Kawai H."/>
            <person name="Kimura K."/>
            <person name="Kloareg B."/>
            <person name="Kupper F.C."/>
            <person name="Lang D."/>
            <person name="Le Bail A."/>
            <person name="Leblanc C."/>
            <person name="Lerouge P."/>
            <person name="Lohr M."/>
            <person name="Lopez P.J."/>
            <person name="Martens C."/>
            <person name="Maumus F."/>
            <person name="Michel G."/>
            <person name="Miranda-Saavedra D."/>
            <person name="Morales J."/>
            <person name="Moreau H."/>
            <person name="Motomura T."/>
            <person name="Nagasato C."/>
            <person name="Napoli C.A."/>
            <person name="Nelson D.R."/>
            <person name="Nyvall-Collen P."/>
            <person name="Peters A.F."/>
            <person name="Pommier C."/>
            <person name="Potin P."/>
            <person name="Poulain J."/>
            <person name="Quesneville H."/>
            <person name="Read B."/>
            <person name="Rensing S.A."/>
            <person name="Ritter A."/>
            <person name="Rousvoal S."/>
            <person name="Samanta M."/>
            <person name="Samson G."/>
            <person name="Schroeder D.C."/>
            <person name="Segurens B."/>
            <person name="Strittmatter M."/>
            <person name="Tonon T."/>
            <person name="Tregear J.W."/>
            <person name="Valentin K."/>
            <person name="von Dassow P."/>
            <person name="Yamagishi T."/>
            <person name="Van de Peer Y."/>
            <person name="Wincker P."/>
        </authorList>
    </citation>
    <scope>NUCLEOTIDE SEQUENCE [LARGE SCALE GENOMIC DNA]</scope>
    <source>
        <strain evidence="2">Ec32 / CCAP1310/4</strain>
    </source>
</reference>
<evidence type="ECO:0000313" key="2">
    <source>
        <dbReference type="Proteomes" id="UP000002630"/>
    </source>
</evidence>
<sequence>MKVSVEVGGQSMEIPCGQGGQNVRWLALAASQRLQLMQPKGRQRMREAGDARRGFALPKAVLVKGGGSLDDPYSTIGDVLEDGAEVEVVLMDAVEVDDVGAPVASEWFLKAFGSGEATKRRLNGIHAREEHEAKLASDEAAGIGSRGIMLGGFDVTVDGVAISGPLETPGEIRAATEHDWRSADIGGLVNDPKEALAAMRLLQSHLPALNQVHASLSGGRMPGGSSPAMSLQDFAHGLHRYGIMPYVRDAQAGEAKGDESRDPPDPVRAVFRDAKRGHWPGDVTVLSRAQFLAALVLIARGKGGGTVESMREIVEEVLLPTHTLTMSDEVGVEITRPEVQRYISDNRRLLHSVYLLYAEASEGGALITLGHFRELMDDCGVMSAMTATTSGRAKFDFQAETCFLEVQGKPPLPSLVFTECIEAACRFDAQDW</sequence>
<name>D8LR82_ECTSI</name>